<evidence type="ECO:0000313" key="7">
    <source>
        <dbReference type="EMBL" id="OQR78485.1"/>
    </source>
</evidence>
<keyword evidence="5" id="KW-1133">Transmembrane helix</keyword>
<evidence type="ECO:0000256" key="3">
    <source>
        <dbReference type="ARBA" id="ARBA00023315"/>
    </source>
</evidence>
<gene>
    <name evidence="7" type="ORF">BIW11_06380</name>
</gene>
<dbReference type="InParanoid" id="A0A1V9XYA4"/>
<feature type="transmembrane region" description="Helical" evidence="5">
    <location>
        <begin position="153"/>
        <end position="172"/>
    </location>
</feature>
<dbReference type="Proteomes" id="UP000192247">
    <property type="component" value="Unassembled WGS sequence"/>
</dbReference>
<keyword evidence="8" id="KW-1185">Reference proteome</keyword>
<evidence type="ECO:0000256" key="4">
    <source>
        <dbReference type="SAM" id="MobiDB-lite"/>
    </source>
</evidence>
<keyword evidence="2 7" id="KW-0808">Transferase</keyword>
<dbReference type="AlphaFoldDB" id="A0A1V9XYA4"/>
<comment type="similarity">
    <text evidence="1">Belongs to the 1-acyl-sn-glycerol-3-phosphate acyltransferase family.</text>
</comment>
<keyword evidence="3 7" id="KW-0012">Acyltransferase</keyword>
<sequence>MARARSLSKFAVEPSANTVVLDEPTPSAENRAVYQPSARSPAEQPPGCGGVVMSFIKDSTLVHMIIVGTYLTVGLLINALQAVTFCLVRPISRRLYRKLNGYLIYSHWNPVTTLGLWWSNSKCRVYCQDEDTAKTFGKGHALMLMNHTYEVDFLYCWILFDMLGMLATSKAIVKKMLAYVPIFGWNCVFSDQIFLERNWEKDRETLPRKLDALLEYEDSMILTMFSEGTRFTPMKHRASVEFAKERGLPILKHHLLPRPKGFILCATHFQKNKVDYLYDVEICMPKNQPNKVGMMTVLQGRPIEADMYVRRFAFKDLPTDQEGLTSFLYRTYQEKDAIMEYYQTHDNKFPEGCVLMNLERPPSHMPVYLTLLGGFAGSFVYWTANAFWLSPSVLQMVAVSSIVGILYGSMSYLVGLTDSKKGSGYGTGASGEGIPENGEIKTKDQ</sequence>
<evidence type="ECO:0000313" key="8">
    <source>
        <dbReference type="Proteomes" id="UP000192247"/>
    </source>
</evidence>
<evidence type="ECO:0000256" key="2">
    <source>
        <dbReference type="ARBA" id="ARBA00022679"/>
    </source>
</evidence>
<comment type="caution">
    <text evidence="7">The sequence shown here is derived from an EMBL/GenBank/DDBJ whole genome shotgun (WGS) entry which is preliminary data.</text>
</comment>
<evidence type="ECO:0000259" key="6">
    <source>
        <dbReference type="SMART" id="SM00563"/>
    </source>
</evidence>
<accession>A0A1V9XYA4</accession>
<dbReference type="Pfam" id="PF16076">
    <property type="entry name" value="Acyltransf_C"/>
    <property type="match status" value="1"/>
</dbReference>
<dbReference type="GO" id="GO:0012505">
    <property type="term" value="C:endomembrane system"/>
    <property type="evidence" value="ECO:0007669"/>
    <property type="project" value="TreeGrafter"/>
</dbReference>
<dbReference type="EMBL" id="MNPL01002180">
    <property type="protein sequence ID" value="OQR78485.1"/>
    <property type="molecule type" value="Genomic_DNA"/>
</dbReference>
<dbReference type="PANTHER" id="PTHR10983">
    <property type="entry name" value="1-ACYLGLYCEROL-3-PHOSPHATE ACYLTRANSFERASE-RELATED"/>
    <property type="match status" value="1"/>
</dbReference>
<feature type="transmembrane region" description="Helical" evidence="5">
    <location>
        <begin position="365"/>
        <end position="384"/>
    </location>
</feature>
<dbReference type="Pfam" id="PF01553">
    <property type="entry name" value="Acyltransferase"/>
    <property type="match status" value="1"/>
</dbReference>
<dbReference type="SUPFAM" id="SSF69593">
    <property type="entry name" value="Glycerol-3-phosphate (1)-acyltransferase"/>
    <property type="match status" value="1"/>
</dbReference>
<dbReference type="SMART" id="SM00563">
    <property type="entry name" value="PlsC"/>
    <property type="match status" value="1"/>
</dbReference>
<evidence type="ECO:0000256" key="1">
    <source>
        <dbReference type="ARBA" id="ARBA00008655"/>
    </source>
</evidence>
<reference evidence="7 8" key="1">
    <citation type="journal article" date="2017" name="Gigascience">
        <title>Draft genome of the honey bee ectoparasitic mite, Tropilaelaps mercedesae, is shaped by the parasitic life history.</title>
        <authorList>
            <person name="Dong X."/>
            <person name="Armstrong S.D."/>
            <person name="Xia D."/>
            <person name="Makepeace B.L."/>
            <person name="Darby A.C."/>
            <person name="Kadowaki T."/>
        </authorList>
    </citation>
    <scope>NUCLEOTIDE SEQUENCE [LARGE SCALE GENOMIC DNA]</scope>
    <source>
        <strain evidence="7">Wuxi-XJTLU</strain>
    </source>
</reference>
<proteinExistence type="inferred from homology"/>
<protein>
    <submittedName>
        <fullName evidence="7">1-acyl-sn-glycerol-3-phosphate acyltransferase gamma-like</fullName>
    </submittedName>
</protein>
<dbReference type="FunCoup" id="A0A1V9XYA4">
    <property type="interactions" value="1239"/>
</dbReference>
<feature type="transmembrane region" description="Helical" evidence="5">
    <location>
        <begin position="61"/>
        <end position="88"/>
    </location>
</feature>
<feature type="domain" description="Phospholipid/glycerol acyltransferase" evidence="6">
    <location>
        <begin position="141"/>
        <end position="255"/>
    </location>
</feature>
<dbReference type="STRING" id="418985.A0A1V9XYA4"/>
<evidence type="ECO:0000256" key="5">
    <source>
        <dbReference type="SAM" id="Phobius"/>
    </source>
</evidence>
<dbReference type="InterPro" id="IPR032098">
    <property type="entry name" value="Acyltransf_C"/>
</dbReference>
<name>A0A1V9XYA4_9ACAR</name>
<keyword evidence="5" id="KW-0812">Transmembrane</keyword>
<feature type="transmembrane region" description="Helical" evidence="5">
    <location>
        <begin position="396"/>
        <end position="415"/>
    </location>
</feature>
<organism evidence="7 8">
    <name type="scientific">Tropilaelaps mercedesae</name>
    <dbReference type="NCBI Taxonomy" id="418985"/>
    <lineage>
        <taxon>Eukaryota</taxon>
        <taxon>Metazoa</taxon>
        <taxon>Ecdysozoa</taxon>
        <taxon>Arthropoda</taxon>
        <taxon>Chelicerata</taxon>
        <taxon>Arachnida</taxon>
        <taxon>Acari</taxon>
        <taxon>Parasitiformes</taxon>
        <taxon>Mesostigmata</taxon>
        <taxon>Gamasina</taxon>
        <taxon>Dermanyssoidea</taxon>
        <taxon>Laelapidae</taxon>
        <taxon>Tropilaelaps</taxon>
    </lineage>
</organism>
<keyword evidence="5" id="KW-0472">Membrane</keyword>
<dbReference type="InterPro" id="IPR002123">
    <property type="entry name" value="Plipid/glycerol_acylTrfase"/>
</dbReference>
<dbReference type="CDD" id="cd07990">
    <property type="entry name" value="LPLAT_LCLAT1-like"/>
    <property type="match status" value="1"/>
</dbReference>
<dbReference type="OrthoDB" id="189226at2759"/>
<feature type="region of interest" description="Disordered" evidence="4">
    <location>
        <begin position="423"/>
        <end position="445"/>
    </location>
</feature>
<dbReference type="GO" id="GO:0003841">
    <property type="term" value="F:1-acylglycerol-3-phosphate O-acyltransferase activity"/>
    <property type="evidence" value="ECO:0007669"/>
    <property type="project" value="TreeGrafter"/>
</dbReference>
<dbReference type="PANTHER" id="PTHR10983:SF24">
    <property type="entry name" value="1-ACYLGLYCEROL-3-PHOSPHATE O-ACYLTRANSFERASE 3, ISOFORM E-RELATED"/>
    <property type="match status" value="1"/>
</dbReference>